<dbReference type="AlphaFoldDB" id="A0A934V7B1"/>
<protein>
    <submittedName>
        <fullName evidence="1">Uncharacterized protein</fullName>
    </submittedName>
</protein>
<dbReference type="RefSeq" id="WP_230425166.1">
    <property type="nucleotide sequence ID" value="NZ_JAENJH010000010.1"/>
</dbReference>
<organism evidence="1 2">
    <name type="scientific">Prauserella cavernicola</name>
    <dbReference type="NCBI Taxonomy" id="2800127"/>
    <lineage>
        <taxon>Bacteria</taxon>
        <taxon>Bacillati</taxon>
        <taxon>Actinomycetota</taxon>
        <taxon>Actinomycetes</taxon>
        <taxon>Pseudonocardiales</taxon>
        <taxon>Pseudonocardiaceae</taxon>
        <taxon>Prauserella</taxon>
    </lineage>
</organism>
<comment type="caution">
    <text evidence="1">The sequence shown here is derived from an EMBL/GenBank/DDBJ whole genome shotgun (WGS) entry which is preliminary data.</text>
</comment>
<accession>A0A934V7B1</accession>
<sequence length="57" mass="6164">MVLGGAALAVVAIVTAGVLVLRGESSQGTSPQSRERGYRRVRSSFALEDLNDSRRFR</sequence>
<gene>
    <name evidence="1" type="ORF">JHE00_29050</name>
</gene>
<dbReference type="EMBL" id="JAENJH010000010">
    <property type="protein sequence ID" value="MBK1788397.1"/>
    <property type="molecule type" value="Genomic_DNA"/>
</dbReference>
<dbReference type="Proteomes" id="UP000635245">
    <property type="component" value="Unassembled WGS sequence"/>
</dbReference>
<keyword evidence="2" id="KW-1185">Reference proteome</keyword>
<evidence type="ECO:0000313" key="2">
    <source>
        <dbReference type="Proteomes" id="UP000635245"/>
    </source>
</evidence>
<evidence type="ECO:0000313" key="1">
    <source>
        <dbReference type="EMBL" id="MBK1788397.1"/>
    </source>
</evidence>
<reference evidence="1" key="1">
    <citation type="submission" date="2020-12" db="EMBL/GenBank/DDBJ databases">
        <title>Prauserella sp. ASG 168, a novel actinomycete isolated from cave rock.</title>
        <authorList>
            <person name="Suriyachadkun C."/>
        </authorList>
    </citation>
    <scope>NUCLEOTIDE SEQUENCE</scope>
    <source>
        <strain evidence="1">ASG 168</strain>
    </source>
</reference>
<proteinExistence type="predicted"/>
<name>A0A934V7B1_9PSEU</name>